<dbReference type="InterPro" id="IPR018253">
    <property type="entry name" value="DnaJ_domain_CS"/>
</dbReference>
<dbReference type="SUPFAM" id="SSF57938">
    <property type="entry name" value="DnaJ/Hsp40 cysteine-rich domain"/>
    <property type="match status" value="1"/>
</dbReference>
<dbReference type="InterPro" id="IPR002939">
    <property type="entry name" value="DnaJ_C"/>
</dbReference>
<evidence type="ECO:0000256" key="8">
    <source>
        <dbReference type="ARBA" id="ARBA00023186"/>
    </source>
</evidence>
<dbReference type="NCBIfam" id="NF010871">
    <property type="entry name" value="PRK14278.1"/>
    <property type="match status" value="1"/>
</dbReference>
<proteinExistence type="inferred from homology"/>
<dbReference type="Pfam" id="PF00684">
    <property type="entry name" value="DnaJ_CXXCXGXG"/>
    <property type="match status" value="1"/>
</dbReference>
<evidence type="ECO:0000256" key="2">
    <source>
        <dbReference type="ARBA" id="ARBA00022705"/>
    </source>
</evidence>
<reference evidence="15 16" key="1">
    <citation type="submission" date="2019-02" db="EMBL/GenBank/DDBJ databases">
        <title>Genomic data mining of an Antarctic deep-sea actinobacterium, Janibacterlimosus P3-3-X1.</title>
        <authorList>
            <person name="Liao L."/>
            <person name="Chen B."/>
        </authorList>
    </citation>
    <scope>NUCLEOTIDE SEQUENCE [LARGE SCALE GENOMIC DNA]</scope>
    <source>
        <strain evidence="15 16">P3-3-X1</strain>
    </source>
</reference>
<dbReference type="InterPro" id="IPR036869">
    <property type="entry name" value="J_dom_sf"/>
</dbReference>
<comment type="subunit">
    <text evidence="11">Homodimer.</text>
</comment>
<evidence type="ECO:0000313" key="16">
    <source>
        <dbReference type="Proteomes" id="UP000290408"/>
    </source>
</evidence>
<dbReference type="FunFam" id="2.60.260.20:FF:000005">
    <property type="entry name" value="Chaperone protein dnaJ 1, mitochondrial"/>
    <property type="match status" value="1"/>
</dbReference>
<dbReference type="PANTHER" id="PTHR43096">
    <property type="entry name" value="DNAJ HOMOLOG 1, MITOCHONDRIAL-RELATED"/>
    <property type="match status" value="1"/>
</dbReference>
<feature type="binding site" evidence="11">
    <location>
        <position position="159"/>
    </location>
    <ligand>
        <name>Zn(2+)</name>
        <dbReference type="ChEBI" id="CHEBI:29105"/>
        <label>2</label>
    </ligand>
</feature>
<comment type="domain">
    <text evidence="11">The J domain is necessary and sufficient to stimulate DnaK ATPase activity. Zinc center 1 plays an important role in the autonomous, DnaK-independent chaperone activity of DnaJ. Zinc center 2 is essential for interaction with DnaK and for DnaJ activity.</text>
</comment>
<comment type="similarity">
    <text evidence="9 11">Belongs to the DnaJ family.</text>
</comment>
<feature type="repeat" description="CXXCXGXG motif" evidence="11">
    <location>
        <begin position="182"/>
        <end position="189"/>
    </location>
</feature>
<dbReference type="SMART" id="SM00271">
    <property type="entry name" value="DnaJ"/>
    <property type="match status" value="1"/>
</dbReference>
<dbReference type="PANTHER" id="PTHR43096:SF48">
    <property type="entry name" value="CHAPERONE PROTEIN DNAJ"/>
    <property type="match status" value="1"/>
</dbReference>
<evidence type="ECO:0000256" key="4">
    <source>
        <dbReference type="ARBA" id="ARBA00022737"/>
    </source>
</evidence>
<feature type="zinc finger region" description="CR-type" evidence="12">
    <location>
        <begin position="126"/>
        <end position="208"/>
    </location>
</feature>
<evidence type="ECO:0000256" key="1">
    <source>
        <dbReference type="ARBA" id="ARBA00022490"/>
    </source>
</evidence>
<dbReference type="PRINTS" id="PR00625">
    <property type="entry name" value="JDOMAIN"/>
</dbReference>
<dbReference type="Gene3D" id="1.10.287.110">
    <property type="entry name" value="DnaJ domain"/>
    <property type="match status" value="1"/>
</dbReference>
<dbReference type="GO" id="GO:0005737">
    <property type="term" value="C:cytoplasm"/>
    <property type="evidence" value="ECO:0007669"/>
    <property type="project" value="UniProtKB-SubCell"/>
</dbReference>
<dbReference type="SUPFAM" id="SSF46565">
    <property type="entry name" value="Chaperone J-domain"/>
    <property type="match status" value="1"/>
</dbReference>
<keyword evidence="7 11" id="KW-0346">Stress response</keyword>
<dbReference type="Pfam" id="PF01556">
    <property type="entry name" value="DnaJ_C"/>
    <property type="match status" value="1"/>
</dbReference>
<dbReference type="NCBIfam" id="TIGR02349">
    <property type="entry name" value="DnaJ_bact"/>
    <property type="match status" value="1"/>
</dbReference>
<feature type="binding site" evidence="11">
    <location>
        <position position="139"/>
    </location>
    <ligand>
        <name>Zn(2+)</name>
        <dbReference type="ChEBI" id="CHEBI:29105"/>
        <label>1</label>
    </ligand>
</feature>
<dbReference type="InterPro" id="IPR001623">
    <property type="entry name" value="DnaJ_domain"/>
</dbReference>
<accession>A0A4P6MRI7</accession>
<comment type="subcellular location">
    <subcellularLocation>
        <location evidence="11">Cytoplasm</location>
    </subcellularLocation>
</comment>
<dbReference type="CDD" id="cd10719">
    <property type="entry name" value="DnaJ_zf"/>
    <property type="match status" value="1"/>
</dbReference>
<sequence length="374" mass="40151">MNDYYEDLGVSREATPEEIKRAYRKLARTLHPDVNPGAEAEEQFKKVSQAYDVLSDEAKRSQYDRGGDPYGGSHDGFGAGFTFSDIMEQFFGQAAGGGGRGPRSRASRGQDGLVGLEVDLATAVFGGQEDLTIDTAVVCTSCSGDGAQPGTGRRRCDTCGGRGEVQQVQRSFLGQVMTSRPCPTCQGFGEVIPNPCHECSGQGRVRSRRTMKVRIPAGVDSGTRIHLAGEGEVGPGGGAAGDLYVELRVAEHETFTRRGDDLHASVAVPMTAAALGVTMSFATLDGEQEITIKRGTQPGDTIVLDGLGVTHLRREGRGDLVIHVDVRTPTKLDAEQEQLLRDLARVRDEEQPDGELDDVDSGFVGRLRHAFKGR</sequence>
<dbReference type="STRING" id="1216970.GCA_001570985_00419"/>
<evidence type="ECO:0000256" key="10">
    <source>
        <dbReference type="ARBA" id="ARBA00067609"/>
    </source>
</evidence>
<evidence type="ECO:0000256" key="11">
    <source>
        <dbReference type="HAMAP-Rule" id="MF_01152"/>
    </source>
</evidence>
<dbReference type="SUPFAM" id="SSF49493">
    <property type="entry name" value="HSP40/DnaJ peptide-binding domain"/>
    <property type="match status" value="2"/>
</dbReference>
<dbReference type="InterPro" id="IPR036410">
    <property type="entry name" value="HSP_DnaJ_Cys-rich_dom_sf"/>
</dbReference>
<dbReference type="Pfam" id="PF00226">
    <property type="entry name" value="DnaJ"/>
    <property type="match status" value="1"/>
</dbReference>
<evidence type="ECO:0000313" key="15">
    <source>
        <dbReference type="EMBL" id="QBF45639.1"/>
    </source>
</evidence>
<feature type="binding site" evidence="11">
    <location>
        <position position="196"/>
    </location>
    <ligand>
        <name>Zn(2+)</name>
        <dbReference type="ChEBI" id="CHEBI:29105"/>
        <label>1</label>
    </ligand>
</feature>
<comment type="cofactor">
    <cofactor evidence="11">
        <name>Zn(2+)</name>
        <dbReference type="ChEBI" id="CHEBI:29105"/>
    </cofactor>
    <text evidence="11">Binds 2 Zn(2+) ions per monomer.</text>
</comment>
<evidence type="ECO:0000256" key="3">
    <source>
        <dbReference type="ARBA" id="ARBA00022723"/>
    </source>
</evidence>
<dbReference type="GO" id="GO:0008270">
    <property type="term" value="F:zinc ion binding"/>
    <property type="evidence" value="ECO:0007669"/>
    <property type="project" value="UniProtKB-UniRule"/>
</dbReference>
<keyword evidence="2 11" id="KW-0235">DNA replication</keyword>
<dbReference type="InterPro" id="IPR001305">
    <property type="entry name" value="HSP_DnaJ_Cys-rich_dom"/>
</dbReference>
<feature type="binding site" evidence="11">
    <location>
        <position position="142"/>
    </location>
    <ligand>
        <name>Zn(2+)</name>
        <dbReference type="ChEBI" id="CHEBI:29105"/>
        <label>1</label>
    </ligand>
</feature>
<protein>
    <recommendedName>
        <fullName evidence="10 11">Chaperone protein DnaJ</fullName>
    </recommendedName>
</protein>
<dbReference type="HAMAP" id="MF_01152">
    <property type="entry name" value="DnaJ"/>
    <property type="match status" value="1"/>
</dbReference>
<keyword evidence="16" id="KW-1185">Reference proteome</keyword>
<dbReference type="GO" id="GO:0006260">
    <property type="term" value="P:DNA replication"/>
    <property type="evidence" value="ECO:0007669"/>
    <property type="project" value="UniProtKB-KW"/>
</dbReference>
<evidence type="ECO:0000256" key="9">
    <source>
        <dbReference type="ARBA" id="ARBA00061004"/>
    </source>
</evidence>
<dbReference type="CDD" id="cd06257">
    <property type="entry name" value="DnaJ"/>
    <property type="match status" value="1"/>
</dbReference>
<dbReference type="GO" id="GO:0042026">
    <property type="term" value="P:protein refolding"/>
    <property type="evidence" value="ECO:0007669"/>
    <property type="project" value="TreeGrafter"/>
</dbReference>
<dbReference type="Gene3D" id="2.60.260.20">
    <property type="entry name" value="Urease metallochaperone UreE, N-terminal domain"/>
    <property type="match status" value="2"/>
</dbReference>
<gene>
    <name evidence="11 15" type="primary">dnaJ</name>
    <name evidence="15" type="ORF">EXU32_04795</name>
</gene>
<dbReference type="Proteomes" id="UP000290408">
    <property type="component" value="Chromosome"/>
</dbReference>
<evidence type="ECO:0000256" key="12">
    <source>
        <dbReference type="PROSITE-ProRule" id="PRU00546"/>
    </source>
</evidence>
<keyword evidence="5 11" id="KW-0863">Zinc-finger</keyword>
<dbReference type="EMBL" id="CP036164">
    <property type="protein sequence ID" value="QBF45639.1"/>
    <property type="molecule type" value="Genomic_DNA"/>
</dbReference>
<dbReference type="CDD" id="cd10747">
    <property type="entry name" value="DnaJ_C"/>
    <property type="match status" value="1"/>
</dbReference>
<dbReference type="GO" id="GO:0031072">
    <property type="term" value="F:heat shock protein binding"/>
    <property type="evidence" value="ECO:0007669"/>
    <property type="project" value="InterPro"/>
</dbReference>
<dbReference type="RefSeq" id="WP_130628875.1">
    <property type="nucleotide sequence ID" value="NZ_CP036164.1"/>
</dbReference>
<dbReference type="PROSITE" id="PS50076">
    <property type="entry name" value="DNAJ_2"/>
    <property type="match status" value="1"/>
</dbReference>
<keyword evidence="1 11" id="KW-0963">Cytoplasm</keyword>
<dbReference type="GO" id="GO:0051082">
    <property type="term" value="F:unfolded protein binding"/>
    <property type="evidence" value="ECO:0007669"/>
    <property type="project" value="UniProtKB-UniRule"/>
</dbReference>
<evidence type="ECO:0000256" key="5">
    <source>
        <dbReference type="ARBA" id="ARBA00022771"/>
    </source>
</evidence>
<feature type="repeat" description="CXXCXGXG motif" evidence="11">
    <location>
        <begin position="139"/>
        <end position="146"/>
    </location>
</feature>
<feature type="domain" description="CR-type" evidence="14">
    <location>
        <begin position="126"/>
        <end position="208"/>
    </location>
</feature>
<evidence type="ECO:0000256" key="6">
    <source>
        <dbReference type="ARBA" id="ARBA00022833"/>
    </source>
</evidence>
<dbReference type="AlphaFoldDB" id="A0A4P6MRI7"/>
<keyword evidence="4 11" id="KW-0677">Repeat</keyword>
<feature type="binding site" evidence="11">
    <location>
        <position position="185"/>
    </location>
    <ligand>
        <name>Zn(2+)</name>
        <dbReference type="ChEBI" id="CHEBI:29105"/>
        <label>2</label>
    </ligand>
</feature>
<evidence type="ECO:0000256" key="7">
    <source>
        <dbReference type="ARBA" id="ARBA00023016"/>
    </source>
</evidence>
<dbReference type="InterPro" id="IPR012724">
    <property type="entry name" value="DnaJ"/>
</dbReference>
<feature type="repeat" description="CXXCXGXG motif" evidence="11">
    <location>
        <begin position="196"/>
        <end position="203"/>
    </location>
</feature>
<organism evidence="15 16">
    <name type="scientific">Janibacter limosus</name>
    <dbReference type="NCBI Taxonomy" id="53458"/>
    <lineage>
        <taxon>Bacteria</taxon>
        <taxon>Bacillati</taxon>
        <taxon>Actinomycetota</taxon>
        <taxon>Actinomycetes</taxon>
        <taxon>Micrococcales</taxon>
        <taxon>Intrasporangiaceae</taxon>
        <taxon>Janibacter</taxon>
    </lineage>
</organism>
<feature type="binding site" evidence="11">
    <location>
        <position position="199"/>
    </location>
    <ligand>
        <name>Zn(2+)</name>
        <dbReference type="ChEBI" id="CHEBI:29105"/>
        <label>1</label>
    </ligand>
</feature>
<evidence type="ECO:0000259" key="13">
    <source>
        <dbReference type="PROSITE" id="PS50076"/>
    </source>
</evidence>
<dbReference type="GO" id="GO:0009408">
    <property type="term" value="P:response to heat"/>
    <property type="evidence" value="ECO:0007669"/>
    <property type="project" value="InterPro"/>
</dbReference>
<evidence type="ECO:0000259" key="14">
    <source>
        <dbReference type="PROSITE" id="PS51188"/>
    </source>
</evidence>
<keyword evidence="8 11" id="KW-0143">Chaperone</keyword>
<dbReference type="GO" id="GO:0005524">
    <property type="term" value="F:ATP binding"/>
    <property type="evidence" value="ECO:0007669"/>
    <property type="project" value="InterPro"/>
</dbReference>
<dbReference type="Gene3D" id="2.10.230.10">
    <property type="entry name" value="Heat shock protein DnaJ, cysteine-rich domain"/>
    <property type="match status" value="1"/>
</dbReference>
<name>A0A4P6MRI7_9MICO</name>
<keyword evidence="6 11" id="KW-0862">Zinc</keyword>
<dbReference type="InterPro" id="IPR008971">
    <property type="entry name" value="HSP40/DnaJ_pept-bd"/>
</dbReference>
<dbReference type="NCBIfam" id="NF008035">
    <property type="entry name" value="PRK10767.1"/>
    <property type="match status" value="1"/>
</dbReference>
<dbReference type="FunFam" id="2.10.230.10:FF:000002">
    <property type="entry name" value="Molecular chaperone DnaJ"/>
    <property type="match status" value="1"/>
</dbReference>
<keyword evidence="3 11" id="KW-0479">Metal-binding</keyword>
<feature type="binding site" evidence="11">
    <location>
        <position position="182"/>
    </location>
    <ligand>
        <name>Zn(2+)</name>
        <dbReference type="ChEBI" id="CHEBI:29105"/>
        <label>2</label>
    </ligand>
</feature>
<dbReference type="OrthoDB" id="9779889at2"/>
<feature type="domain" description="J" evidence="13">
    <location>
        <begin position="3"/>
        <end position="67"/>
    </location>
</feature>
<feature type="binding site" evidence="11">
    <location>
        <position position="156"/>
    </location>
    <ligand>
        <name>Zn(2+)</name>
        <dbReference type="ChEBI" id="CHEBI:29105"/>
        <label>2</label>
    </ligand>
</feature>
<feature type="repeat" description="CXXCXGXG motif" evidence="11">
    <location>
        <begin position="156"/>
        <end position="163"/>
    </location>
</feature>
<comment type="function">
    <text evidence="11">Participates actively in the response to hyperosmotic and heat shock by preventing the aggregation of stress-denatured proteins and by disaggregating proteins, also in an autonomous, DnaK-independent fashion. Unfolded proteins bind initially to DnaJ; upon interaction with the DnaJ-bound protein, DnaK hydrolyzes its bound ATP, resulting in the formation of a stable complex. GrpE releases ADP from DnaK; ATP binding to DnaK triggers the release of the substrate protein, thus completing the reaction cycle. Several rounds of ATP-dependent interactions between DnaJ, DnaK and GrpE are required for fully efficient folding. Also involved, together with DnaK and GrpE, in the DNA replication of plasmids through activation of initiation proteins.</text>
</comment>
<dbReference type="KEGG" id="jli:EXU32_04795"/>
<dbReference type="PROSITE" id="PS00636">
    <property type="entry name" value="DNAJ_1"/>
    <property type="match status" value="1"/>
</dbReference>
<dbReference type="PROSITE" id="PS51188">
    <property type="entry name" value="ZF_CR"/>
    <property type="match status" value="1"/>
</dbReference>